<evidence type="ECO:0000313" key="3">
    <source>
        <dbReference type="EMBL" id="MDA0161892.1"/>
    </source>
</evidence>
<dbReference type="EMBL" id="JAPDOD010000015">
    <property type="protein sequence ID" value="MDA0161892.1"/>
    <property type="molecule type" value="Genomic_DNA"/>
</dbReference>
<proteinExistence type="predicted"/>
<feature type="region of interest" description="Disordered" evidence="1">
    <location>
        <begin position="56"/>
        <end position="97"/>
    </location>
</feature>
<evidence type="ECO:0000256" key="2">
    <source>
        <dbReference type="SAM" id="Phobius"/>
    </source>
</evidence>
<reference evidence="3" key="1">
    <citation type="submission" date="2022-10" db="EMBL/GenBank/DDBJ databases">
        <title>The WGS of Solirubrobacter ginsenosidimutans DSM 21036.</title>
        <authorList>
            <person name="Jiang Z."/>
        </authorList>
    </citation>
    <scope>NUCLEOTIDE SEQUENCE</scope>
    <source>
        <strain evidence="3">DSM 21036</strain>
    </source>
</reference>
<dbReference type="RefSeq" id="WP_270041123.1">
    <property type="nucleotide sequence ID" value="NZ_JAPDOD010000015.1"/>
</dbReference>
<name>A0A9X3MT30_9ACTN</name>
<feature type="transmembrane region" description="Helical" evidence="2">
    <location>
        <begin position="32"/>
        <end position="53"/>
    </location>
</feature>
<keyword evidence="2" id="KW-0472">Membrane</keyword>
<protein>
    <submittedName>
        <fullName evidence="3">Uncharacterized protein</fullName>
    </submittedName>
</protein>
<comment type="caution">
    <text evidence="3">The sequence shown here is derived from an EMBL/GenBank/DDBJ whole genome shotgun (WGS) entry which is preliminary data.</text>
</comment>
<keyword evidence="4" id="KW-1185">Reference proteome</keyword>
<keyword evidence="2" id="KW-0812">Transmembrane</keyword>
<keyword evidence="2" id="KW-1133">Transmembrane helix</keyword>
<sequence length="97" mass="10390">MEPNRFDDVDTRIVEEPAERVAPRRRWRVGPAVLALTAALSLTGSLAAGASALTSTAQAPTVQKSGHVAKQGQRWGHRHGLCDKDDQSRSAPAALSY</sequence>
<evidence type="ECO:0000313" key="4">
    <source>
        <dbReference type="Proteomes" id="UP001149140"/>
    </source>
</evidence>
<dbReference type="AlphaFoldDB" id="A0A9X3MT30"/>
<gene>
    <name evidence="3" type="ORF">OM076_16580</name>
</gene>
<accession>A0A9X3MT30</accession>
<organism evidence="3 4">
    <name type="scientific">Solirubrobacter ginsenosidimutans</name>
    <dbReference type="NCBI Taxonomy" id="490573"/>
    <lineage>
        <taxon>Bacteria</taxon>
        <taxon>Bacillati</taxon>
        <taxon>Actinomycetota</taxon>
        <taxon>Thermoleophilia</taxon>
        <taxon>Solirubrobacterales</taxon>
        <taxon>Solirubrobacteraceae</taxon>
        <taxon>Solirubrobacter</taxon>
    </lineage>
</organism>
<dbReference type="Proteomes" id="UP001149140">
    <property type="component" value="Unassembled WGS sequence"/>
</dbReference>
<evidence type="ECO:0000256" key="1">
    <source>
        <dbReference type="SAM" id="MobiDB-lite"/>
    </source>
</evidence>